<organism evidence="1">
    <name type="scientific">marine sediment metagenome</name>
    <dbReference type="NCBI Taxonomy" id="412755"/>
    <lineage>
        <taxon>unclassified sequences</taxon>
        <taxon>metagenomes</taxon>
        <taxon>ecological metagenomes</taxon>
    </lineage>
</organism>
<sequence>MTDFMPLGNKYLMAVGHHTLAVLDDGLVTGQ</sequence>
<proteinExistence type="predicted"/>
<reference evidence="1" key="1">
    <citation type="journal article" date="2014" name="Front. Microbiol.">
        <title>High frequency of phylogenetically diverse reductive dehalogenase-homologous genes in deep subseafloor sedimentary metagenomes.</title>
        <authorList>
            <person name="Kawai M."/>
            <person name="Futagami T."/>
            <person name="Toyoda A."/>
            <person name="Takaki Y."/>
            <person name="Nishi S."/>
            <person name="Hori S."/>
            <person name="Arai W."/>
            <person name="Tsubouchi T."/>
            <person name="Morono Y."/>
            <person name="Uchiyama I."/>
            <person name="Ito T."/>
            <person name="Fujiyama A."/>
            <person name="Inagaki F."/>
            <person name="Takami H."/>
        </authorList>
    </citation>
    <scope>NUCLEOTIDE SEQUENCE</scope>
    <source>
        <strain evidence="1">Expedition CK06-06</strain>
    </source>
</reference>
<comment type="caution">
    <text evidence="1">The sequence shown here is derived from an EMBL/GenBank/DDBJ whole genome shotgun (WGS) entry which is preliminary data.</text>
</comment>
<name>X1H1S5_9ZZZZ</name>
<evidence type="ECO:0000313" key="1">
    <source>
        <dbReference type="EMBL" id="GAH39223.1"/>
    </source>
</evidence>
<accession>X1H1S5</accession>
<dbReference type="EMBL" id="BARU01010941">
    <property type="protein sequence ID" value="GAH39223.1"/>
    <property type="molecule type" value="Genomic_DNA"/>
</dbReference>
<gene>
    <name evidence="1" type="ORF">S03H2_20705</name>
</gene>
<dbReference type="AlphaFoldDB" id="X1H1S5"/>
<protein>
    <submittedName>
        <fullName evidence="1">Uncharacterized protein</fullName>
    </submittedName>
</protein>
<feature type="non-terminal residue" evidence="1">
    <location>
        <position position="31"/>
    </location>
</feature>